<organism evidence="1">
    <name type="scientific">marine sediment metagenome</name>
    <dbReference type="NCBI Taxonomy" id="412755"/>
    <lineage>
        <taxon>unclassified sequences</taxon>
        <taxon>metagenomes</taxon>
        <taxon>ecological metagenomes</taxon>
    </lineage>
</organism>
<name>A0A0F8Z3X4_9ZZZZ</name>
<protein>
    <submittedName>
        <fullName evidence="1">Uncharacterized protein</fullName>
    </submittedName>
</protein>
<dbReference type="AlphaFoldDB" id="A0A0F8Z3X4"/>
<gene>
    <name evidence="1" type="ORF">LCGC14_2743520</name>
</gene>
<proteinExistence type="predicted"/>
<evidence type="ECO:0000313" key="1">
    <source>
        <dbReference type="EMBL" id="KKK88403.1"/>
    </source>
</evidence>
<dbReference type="EMBL" id="LAZR01049967">
    <property type="protein sequence ID" value="KKK88403.1"/>
    <property type="molecule type" value="Genomic_DNA"/>
</dbReference>
<comment type="caution">
    <text evidence="1">The sequence shown here is derived from an EMBL/GenBank/DDBJ whole genome shotgun (WGS) entry which is preliminary data.</text>
</comment>
<sequence>MRTFIAQVNCRDGCAEINNFDHLYVVTTNNPDADDTFIISVIREHVDIAFFSDASFSITELPNAHHIKVT</sequence>
<accession>A0A0F8Z3X4</accession>
<reference evidence="1" key="1">
    <citation type="journal article" date="2015" name="Nature">
        <title>Complex archaea that bridge the gap between prokaryotes and eukaryotes.</title>
        <authorList>
            <person name="Spang A."/>
            <person name="Saw J.H."/>
            <person name="Jorgensen S.L."/>
            <person name="Zaremba-Niedzwiedzka K."/>
            <person name="Martijn J."/>
            <person name="Lind A.E."/>
            <person name="van Eijk R."/>
            <person name="Schleper C."/>
            <person name="Guy L."/>
            <person name="Ettema T.J."/>
        </authorList>
    </citation>
    <scope>NUCLEOTIDE SEQUENCE</scope>
</reference>